<evidence type="ECO:0000313" key="3">
    <source>
        <dbReference type="Proteomes" id="UP001172101"/>
    </source>
</evidence>
<feature type="compositionally biased region" description="Basic residues" evidence="1">
    <location>
        <begin position="463"/>
        <end position="472"/>
    </location>
</feature>
<dbReference type="GeneID" id="85322430"/>
<feature type="compositionally biased region" description="Polar residues" evidence="1">
    <location>
        <begin position="570"/>
        <end position="581"/>
    </location>
</feature>
<reference evidence="2" key="1">
    <citation type="submission" date="2023-06" db="EMBL/GenBank/DDBJ databases">
        <title>Genome-scale phylogeny and comparative genomics of the fungal order Sordariales.</title>
        <authorList>
            <consortium name="Lawrence Berkeley National Laboratory"/>
            <person name="Hensen N."/>
            <person name="Bonometti L."/>
            <person name="Westerberg I."/>
            <person name="Brannstrom I.O."/>
            <person name="Guillou S."/>
            <person name="Cros-Aarteil S."/>
            <person name="Calhoun S."/>
            <person name="Haridas S."/>
            <person name="Kuo A."/>
            <person name="Mondo S."/>
            <person name="Pangilinan J."/>
            <person name="Riley R."/>
            <person name="LaButti K."/>
            <person name="Andreopoulos B."/>
            <person name="Lipzen A."/>
            <person name="Chen C."/>
            <person name="Yanf M."/>
            <person name="Daum C."/>
            <person name="Ng V."/>
            <person name="Clum A."/>
            <person name="Steindorff A."/>
            <person name="Ohm R."/>
            <person name="Martin F."/>
            <person name="Silar P."/>
            <person name="Natvig D."/>
            <person name="Lalanne C."/>
            <person name="Gautier V."/>
            <person name="Ament-velasquez S.L."/>
            <person name="Kruys A."/>
            <person name="Hutchinson M.I."/>
            <person name="Powell A.J."/>
            <person name="Barry K."/>
            <person name="Miller A.N."/>
            <person name="Grigoriev I.V."/>
            <person name="Debuchy R."/>
            <person name="Gladieux P."/>
            <person name="Thoren M.H."/>
            <person name="Johannesson H."/>
        </authorList>
    </citation>
    <scope>NUCLEOTIDE SEQUENCE</scope>
    <source>
        <strain evidence="2">SMH2392-1A</strain>
    </source>
</reference>
<evidence type="ECO:0000256" key="1">
    <source>
        <dbReference type="SAM" id="MobiDB-lite"/>
    </source>
</evidence>
<feature type="compositionally biased region" description="Basic and acidic residues" evidence="1">
    <location>
        <begin position="954"/>
        <end position="963"/>
    </location>
</feature>
<feature type="compositionally biased region" description="Polar residues" evidence="1">
    <location>
        <begin position="964"/>
        <end position="975"/>
    </location>
</feature>
<keyword evidence="3" id="KW-1185">Reference proteome</keyword>
<accession>A0AA40EDY3</accession>
<protein>
    <submittedName>
        <fullName evidence="2">Uncharacterized protein</fullName>
    </submittedName>
</protein>
<dbReference type="Proteomes" id="UP001172101">
    <property type="component" value="Unassembled WGS sequence"/>
</dbReference>
<feature type="compositionally biased region" description="Basic and acidic residues" evidence="1">
    <location>
        <begin position="115"/>
        <end position="125"/>
    </location>
</feature>
<feature type="region of interest" description="Disordered" evidence="1">
    <location>
        <begin position="613"/>
        <end position="649"/>
    </location>
</feature>
<feature type="region of interest" description="Disordered" evidence="1">
    <location>
        <begin position="388"/>
        <end position="440"/>
    </location>
</feature>
<feature type="region of interest" description="Disordered" evidence="1">
    <location>
        <begin position="680"/>
        <end position="789"/>
    </location>
</feature>
<dbReference type="RefSeq" id="XP_060302803.1">
    <property type="nucleotide sequence ID" value="XM_060439160.1"/>
</dbReference>
<feature type="compositionally biased region" description="Polar residues" evidence="1">
    <location>
        <begin position="764"/>
        <end position="776"/>
    </location>
</feature>
<feature type="compositionally biased region" description="Low complexity" evidence="1">
    <location>
        <begin position="702"/>
        <end position="719"/>
    </location>
</feature>
<comment type="caution">
    <text evidence="2">The sequence shown here is derived from an EMBL/GenBank/DDBJ whole genome shotgun (WGS) entry which is preliminary data.</text>
</comment>
<feature type="compositionally biased region" description="Basic and acidic residues" evidence="1">
    <location>
        <begin position="909"/>
        <end position="947"/>
    </location>
</feature>
<feature type="compositionally biased region" description="Basic and acidic residues" evidence="1">
    <location>
        <begin position="32"/>
        <end position="44"/>
    </location>
</feature>
<dbReference type="EMBL" id="JAUIRO010000001">
    <property type="protein sequence ID" value="KAK0733926.1"/>
    <property type="molecule type" value="Genomic_DNA"/>
</dbReference>
<feature type="compositionally biased region" description="Basic and acidic residues" evidence="1">
    <location>
        <begin position="416"/>
        <end position="440"/>
    </location>
</feature>
<feature type="region of interest" description="Disordered" evidence="1">
    <location>
        <begin position="101"/>
        <end position="222"/>
    </location>
</feature>
<feature type="compositionally biased region" description="Polar residues" evidence="1">
    <location>
        <begin position="680"/>
        <end position="701"/>
    </location>
</feature>
<feature type="compositionally biased region" description="Low complexity" evidence="1">
    <location>
        <begin position="400"/>
        <end position="414"/>
    </location>
</feature>
<feature type="region of interest" description="Disordered" evidence="1">
    <location>
        <begin position="887"/>
        <end position="1023"/>
    </location>
</feature>
<feature type="region of interest" description="Disordered" evidence="1">
    <location>
        <begin position="1"/>
        <end position="63"/>
    </location>
</feature>
<sequence length="1281" mass="138995">MDILFTPRGLGARPSSAMGDIERRTASFQRMLELEKTQKTERLQSTRTSPPASPPPPELQDHPSLQLRRADLSQQQNNLMLKAVRRSIVLPALSITIPQLAGHGREDLPEGSETETERGSERDGEVETPTAVEPLHKQVKFLAPDDEDDDMSDQSSICQSPSWEGYGQRKKEKKKEAERRRKEKEQADKEAKVAKKRFSSRLSKSPPPSTISRNAGVGALSNAERSMSDPLLISHNLLLGSQVHPRPPQDVVRAASADDLQQTWRHRPGVAEVLSDSETNSRRSNGNPKTAWGTRETREDQHSPTIPKHLLPGDDGANSQRTLRESYYTSVGPAGDQVAPTATTKPEPRSPREAFPPSASRTPLLRHMSISGHSRSNSLLQGASRIFRGRDGKSHGDAESSSTSSHSQDSQQVSRDGADRGRKKEDSYVRRQREQSRERAIAGLADDYLIGNISTHSSSTRSSSRHTQHTRRSSLTQDAKAVAMKLAGFRSTPAKEELVGTNGSGGQNDYFNFMERSYSSSNSRLEDHLGTLATTPGSPQQDTRHVVVEDRVSSYEAEFPQGGFPVQERPATSHSSVSSKGPSIARSIPGNHGKKGRSLKDAARAALNMSKGALPAANASRQSGSVPPYPTLRTRMQSQPNVSTVSDIPLASQEPGSIAAPALPPKAARVLGEYNAETMRSSSILPPSSNMVKSTEVDAQTGSRISEGSSSSSAYEDGSPLPSPVTTPDTSRPQSARGIPLATDDASKGNTVSITAQDDERTLRQSYEASEGSDMSITPRLLDNSGSRESMEMADEDRWSRTALPLEIDCDDAQSFTTSVTHIDRAEYANTELSEAPAVSQQRASKTERSETTEKEDTHAEFWRATARLVKSLSNPDFRGGYSVGNFTRSGGLPPIEHPISIPPRSKKREQAAADRLKRFVSEQRQESKERSEAQYENRRDSMKKPNELLGQEVEARNTDERQQTSVVEVSQNINPGHLAEDAGGGEEKREKPKKGHQKERRTEAPEKAPEQEPTKDGKEGQLAEPHRTLAELLPPASLTRASTSISAVSNSSTLLSAKFMPPVGGFVPSTGSASNPSFVDFQEPARITTSSIFGAPSALQNAVPYSAVPTAASRPPLQSRTQSVPAAPLATVSTISPPTGSSAIRPVVATPVSILKQPTRSTSDPTAPPSAARPHVLSALPKHMQLQAGISPLARPPPATTADRTIGKMFVECCSCKFYHDMPSKLYECMAKPDKVVKDRALGISGAITTMVKCPWCQHNMSTSCCAGYMAVVVLKERLH</sequence>
<feature type="compositionally biased region" description="Polar residues" evidence="1">
    <location>
        <begin position="276"/>
        <end position="288"/>
    </location>
</feature>
<feature type="region of interest" description="Disordered" evidence="1">
    <location>
        <begin position="255"/>
        <end position="363"/>
    </location>
</feature>
<feature type="compositionally biased region" description="Basic and acidic residues" evidence="1">
    <location>
        <begin position="1001"/>
        <end position="1023"/>
    </location>
</feature>
<gene>
    <name evidence="2" type="ORF">B0T26DRAFT_670271</name>
</gene>
<feature type="region of interest" description="Disordered" evidence="1">
    <location>
        <begin position="560"/>
        <end position="600"/>
    </location>
</feature>
<feature type="compositionally biased region" description="Polar residues" evidence="1">
    <location>
        <begin position="724"/>
        <end position="734"/>
    </location>
</feature>
<name>A0AA40EDY3_9PEZI</name>
<feature type="region of interest" description="Disordered" evidence="1">
    <location>
        <begin position="453"/>
        <end position="478"/>
    </location>
</feature>
<feature type="region of interest" description="Disordered" evidence="1">
    <location>
        <begin position="831"/>
        <end position="859"/>
    </location>
</feature>
<feature type="compositionally biased region" description="Polar residues" evidence="1">
    <location>
        <begin position="634"/>
        <end position="646"/>
    </location>
</feature>
<feature type="compositionally biased region" description="Basic and acidic residues" evidence="1">
    <location>
        <begin position="174"/>
        <end position="193"/>
    </location>
</feature>
<feature type="compositionally biased region" description="Basic and acidic residues" evidence="1">
    <location>
        <begin position="388"/>
        <end position="398"/>
    </location>
</feature>
<proteinExistence type="predicted"/>
<feature type="compositionally biased region" description="Basic and acidic residues" evidence="1">
    <location>
        <begin position="845"/>
        <end position="859"/>
    </location>
</feature>
<evidence type="ECO:0000313" key="2">
    <source>
        <dbReference type="EMBL" id="KAK0733926.1"/>
    </source>
</evidence>
<organism evidence="2 3">
    <name type="scientific">Lasiosphaeria miniovina</name>
    <dbReference type="NCBI Taxonomy" id="1954250"/>
    <lineage>
        <taxon>Eukaryota</taxon>
        <taxon>Fungi</taxon>
        <taxon>Dikarya</taxon>
        <taxon>Ascomycota</taxon>
        <taxon>Pezizomycotina</taxon>
        <taxon>Sordariomycetes</taxon>
        <taxon>Sordariomycetidae</taxon>
        <taxon>Sordariales</taxon>
        <taxon>Lasiosphaeriaceae</taxon>
        <taxon>Lasiosphaeria</taxon>
    </lineage>
</organism>